<protein>
    <submittedName>
        <fullName evidence="1">Uncharacterized protein</fullName>
    </submittedName>
</protein>
<keyword evidence="2" id="KW-1185">Reference proteome</keyword>
<dbReference type="EMBL" id="VTPV01000002">
    <property type="protein sequence ID" value="KAB1231894.1"/>
    <property type="molecule type" value="Genomic_DNA"/>
</dbReference>
<proteinExistence type="predicted"/>
<organism evidence="1 2">
    <name type="scientific">Chryseobacterium viscerum</name>
    <dbReference type="NCBI Taxonomy" id="1037377"/>
    <lineage>
        <taxon>Bacteria</taxon>
        <taxon>Pseudomonadati</taxon>
        <taxon>Bacteroidota</taxon>
        <taxon>Flavobacteriia</taxon>
        <taxon>Flavobacteriales</taxon>
        <taxon>Weeksellaceae</taxon>
        <taxon>Chryseobacterium group</taxon>
        <taxon>Chryseobacterium</taxon>
    </lineage>
</organism>
<sequence>MGQNMNSISPNGRTNIHNKSVFDKEITNKKYSDFMKYAYKGIVEGYAKSQKYIIENPFEFFNKRHQASTINSMIFANFYSKLATDFKAFDMTLKISTYGMTYFLLDNKALFCFKAMDKNGKIKNISTERFENTTAGNDVSLKQSVRKELQRRGIEHQPPIFYFVYMPNENGGITVKLVRFKNDELAYELNLSEYFISEENLGIKLKNQAQDRDSKVG</sequence>
<accession>A0A5N4BTW4</accession>
<name>A0A5N4BTW4_9FLAO</name>
<comment type="caution">
    <text evidence="1">The sequence shown here is derived from an EMBL/GenBank/DDBJ whole genome shotgun (WGS) entry which is preliminary data.</text>
</comment>
<reference evidence="1 2" key="1">
    <citation type="journal article" date="2019" name="Stand. Genomic Sci.">
        <title>Draft Whole-Genome Sequence of a Novel Chryseobacterium viscerum Strain Isolated from Fresh Water at Dripping Springs, New Mexico.</title>
        <authorList>
            <person name="Kyndt J.A."/>
            <person name="Moore T.C."/>
        </authorList>
    </citation>
    <scope>NUCLEOTIDE SEQUENCE [LARGE SCALE GENOMIC DNA]</scope>
    <source>
        <strain evidence="1 2">DPS</strain>
    </source>
</reference>
<dbReference type="RefSeq" id="WP_152289098.1">
    <property type="nucleotide sequence ID" value="NZ_VTPV01000002.1"/>
</dbReference>
<gene>
    <name evidence="1" type="ORF">F8D52_04455</name>
</gene>
<evidence type="ECO:0000313" key="2">
    <source>
        <dbReference type="Proteomes" id="UP000326384"/>
    </source>
</evidence>
<evidence type="ECO:0000313" key="1">
    <source>
        <dbReference type="EMBL" id="KAB1231894.1"/>
    </source>
</evidence>
<dbReference type="Proteomes" id="UP000326384">
    <property type="component" value="Unassembled WGS sequence"/>
</dbReference>